<dbReference type="PROSITE" id="PS50005">
    <property type="entry name" value="TPR"/>
    <property type="match status" value="1"/>
</dbReference>
<protein>
    <submittedName>
        <fullName evidence="3">Glycosyltransferase involved in cell wall biosynthesis</fullName>
    </submittedName>
</protein>
<dbReference type="EMBL" id="QXDC01000002">
    <property type="protein sequence ID" value="RIA45953.1"/>
    <property type="molecule type" value="Genomic_DNA"/>
</dbReference>
<evidence type="ECO:0000313" key="3">
    <source>
        <dbReference type="EMBL" id="RIA45953.1"/>
    </source>
</evidence>
<dbReference type="OrthoDB" id="9801609at2"/>
<dbReference type="SUPFAM" id="SSF53756">
    <property type="entry name" value="UDP-Glycosyltransferase/glycogen phosphorylase"/>
    <property type="match status" value="1"/>
</dbReference>
<dbReference type="SUPFAM" id="SSF48452">
    <property type="entry name" value="TPR-like"/>
    <property type="match status" value="1"/>
</dbReference>
<keyword evidence="3" id="KW-0808">Transferase</keyword>
<dbReference type="RefSeq" id="WP_004211636.1">
    <property type="nucleotide sequence ID" value="NZ_QXDC01000002.1"/>
</dbReference>
<evidence type="ECO:0000313" key="4">
    <source>
        <dbReference type="Proteomes" id="UP000266568"/>
    </source>
</evidence>
<sequence>MLTQLLKYRKSAGVAVTPRVHKVLQAANSARDARDFLRAAGLFRDALDQDPSLSHVWVQYGHMLREADEFVTAESAYNEALKRGSVSDPHLHLGHLYKVRGQLSKAAQSYLAAARADPTNGDALAELHRLMACGIEITPEDIMAITETTADDILEIVDPITPAAARVRSAIDTLAMVLRENGAEEDAIRFEDTRELLETLRPQTDDATESGNGEDTATAIVFDISDLISYFNNARLPTGIQRVQIEVISAALRQERRTVKICAFLEHRDEWVEISPAMFQLGCRLSLTSGDLKAPEWLAFLTKLRLAMTVSDAMAFPRGAFLVNLGTSWWLQNYFLYVRQAKTAYGIRYVPFVHDLIPVMASEHCTRELTQDFISWALGAFDHADFFLVNSEATKRDLLRVAALLEHVVDERNIVVVRLDADFRKPTTTSLSDRELSKWGLGRSEFVLFVSTIESRKNHIGAFDAWISLLRSHRPRSVPKLVCVGNKGWLNDAVYARLASHDGLRDKVVMLSGLSDAELDLLYRACLFTLYPSNYEGWGLPVTESLCQGKVPLLSDASSLPEAGGAFAHYFEAGSTPRLTKALEQLIFDGSFRTDKEALIRKDFLPRRWGDIAADIANSITERAIALHPGENAVCCAPVAILGAHHPIVRNFETRIWPGMRSAEIFRSGSGWWGPDNWGCWTKARGGALNIGIPENVEGPLRLYLRLHGLPTGSCEWQASVTGGKTEQGVIDPGAFKWVSLTIDLVPLDRCLNVTVEGEATLDLATVTGGLDPRIVSVGVAGFYLCHADDAKARSQFLEALALGNLDDLAYNRERIGNAAVAPCEA</sequence>
<keyword evidence="1" id="KW-0802">TPR repeat</keyword>
<dbReference type="InterPro" id="IPR011990">
    <property type="entry name" value="TPR-like_helical_dom_sf"/>
</dbReference>
<feature type="domain" description="Glycosyl transferase family 1" evidence="2">
    <location>
        <begin position="443"/>
        <end position="588"/>
    </location>
</feature>
<dbReference type="GO" id="GO:0016757">
    <property type="term" value="F:glycosyltransferase activity"/>
    <property type="evidence" value="ECO:0007669"/>
    <property type="project" value="InterPro"/>
</dbReference>
<accession>A0A397PC18</accession>
<proteinExistence type="predicted"/>
<comment type="caution">
    <text evidence="3">The sequence shown here is derived from an EMBL/GenBank/DDBJ whole genome shotgun (WGS) entry which is preliminary data.</text>
</comment>
<dbReference type="InterPro" id="IPR019734">
    <property type="entry name" value="TPR_rpt"/>
</dbReference>
<dbReference type="InterPro" id="IPR001296">
    <property type="entry name" value="Glyco_trans_1"/>
</dbReference>
<organism evidence="3 4">
    <name type="scientific">Hephaestia caeni</name>
    <dbReference type="NCBI Taxonomy" id="645617"/>
    <lineage>
        <taxon>Bacteria</taxon>
        <taxon>Pseudomonadati</taxon>
        <taxon>Pseudomonadota</taxon>
        <taxon>Alphaproteobacteria</taxon>
        <taxon>Sphingomonadales</taxon>
        <taxon>Sphingomonadaceae</taxon>
        <taxon>Hephaestia</taxon>
    </lineage>
</organism>
<evidence type="ECO:0000256" key="1">
    <source>
        <dbReference type="PROSITE-ProRule" id="PRU00339"/>
    </source>
</evidence>
<gene>
    <name evidence="3" type="ORF">DFR49_0482</name>
</gene>
<dbReference type="PANTHER" id="PTHR46401">
    <property type="entry name" value="GLYCOSYLTRANSFERASE WBBK-RELATED"/>
    <property type="match status" value="1"/>
</dbReference>
<dbReference type="Pfam" id="PF00534">
    <property type="entry name" value="Glycos_transf_1"/>
    <property type="match status" value="1"/>
</dbReference>
<keyword evidence="4" id="KW-1185">Reference proteome</keyword>
<dbReference type="Proteomes" id="UP000266568">
    <property type="component" value="Unassembled WGS sequence"/>
</dbReference>
<name>A0A397PC18_9SPHN</name>
<dbReference type="Gene3D" id="3.40.50.2000">
    <property type="entry name" value="Glycogen Phosphorylase B"/>
    <property type="match status" value="1"/>
</dbReference>
<reference evidence="3 4" key="1">
    <citation type="submission" date="2018-08" db="EMBL/GenBank/DDBJ databases">
        <title>Genomic Encyclopedia of Type Strains, Phase IV (KMG-IV): sequencing the most valuable type-strain genomes for metagenomic binning, comparative biology and taxonomic classification.</title>
        <authorList>
            <person name="Goeker M."/>
        </authorList>
    </citation>
    <scope>NUCLEOTIDE SEQUENCE [LARGE SCALE GENOMIC DNA]</scope>
    <source>
        <strain evidence="3 4">DSM 25527</strain>
    </source>
</reference>
<dbReference type="AlphaFoldDB" id="A0A397PC18"/>
<dbReference type="Gene3D" id="1.25.40.10">
    <property type="entry name" value="Tetratricopeptide repeat domain"/>
    <property type="match status" value="1"/>
</dbReference>
<feature type="repeat" description="TPR" evidence="1">
    <location>
        <begin position="87"/>
        <end position="120"/>
    </location>
</feature>
<evidence type="ECO:0000259" key="2">
    <source>
        <dbReference type="Pfam" id="PF00534"/>
    </source>
</evidence>
<dbReference type="CDD" id="cd03809">
    <property type="entry name" value="GT4_MtfB-like"/>
    <property type="match status" value="1"/>
</dbReference>
<dbReference type="PANTHER" id="PTHR46401:SF8">
    <property type="entry name" value="BLL6006 PROTEIN"/>
    <property type="match status" value="1"/>
</dbReference>